<proteinExistence type="predicted"/>
<protein>
    <submittedName>
        <fullName evidence="2">Uncharacterized protein</fullName>
    </submittedName>
</protein>
<evidence type="ECO:0000313" key="3">
    <source>
        <dbReference type="Proteomes" id="UP000305282"/>
    </source>
</evidence>
<dbReference type="Proteomes" id="UP000305282">
    <property type="component" value="Unassembled WGS sequence"/>
</dbReference>
<evidence type="ECO:0000313" key="2">
    <source>
        <dbReference type="EMBL" id="THJ46837.1"/>
    </source>
</evidence>
<dbReference type="EMBL" id="SSXH01000680">
    <property type="protein sequence ID" value="THJ46837.1"/>
    <property type="molecule type" value="Genomic_DNA"/>
</dbReference>
<sequence length="104" mass="10621">MAVVGGDPTGRELLATLRAEGVDTANDGGPSPPRWRSVPTRRHRSAWCSPTRTAAPPPGLVGAAVEAGLAAAAWTVRHPGALDALPHLGDSAGWVPDEQTSPAT</sequence>
<keyword evidence="3" id="KW-1185">Reference proteome</keyword>
<evidence type="ECO:0000256" key="1">
    <source>
        <dbReference type="SAM" id="MobiDB-lite"/>
    </source>
</evidence>
<feature type="region of interest" description="Disordered" evidence="1">
    <location>
        <begin position="21"/>
        <end position="57"/>
    </location>
</feature>
<dbReference type="AlphaFoldDB" id="A0A4S5CLG5"/>
<comment type="caution">
    <text evidence="2">The sequence shown here is derived from an EMBL/GenBank/DDBJ whole genome shotgun (WGS) entry which is preliminary data.</text>
</comment>
<name>A0A4S5CLG5_9ACTN</name>
<dbReference type="RefSeq" id="WP_136449305.1">
    <property type="nucleotide sequence ID" value="NZ_SSXH01000680.1"/>
</dbReference>
<organism evidence="2 3">
    <name type="scientific">Candidatus Frankia alpina</name>
    <dbReference type="NCBI Taxonomy" id="2699483"/>
    <lineage>
        <taxon>Bacteria</taxon>
        <taxon>Bacillati</taxon>
        <taxon>Actinomycetota</taxon>
        <taxon>Actinomycetes</taxon>
        <taxon>Frankiales</taxon>
        <taxon>Frankiaceae</taxon>
        <taxon>Frankia</taxon>
    </lineage>
</organism>
<gene>
    <name evidence="2" type="ORF">E7Y31_19585</name>
</gene>
<accession>A0A4S5CLG5</accession>
<reference evidence="2 3" key="1">
    <citation type="submission" date="2019-04" db="EMBL/GenBank/DDBJ databases">
        <title>Draft genome sequences for three unisolated Alnus-infective Frankia Sp+ strains, AgTrS, AiOr and AvVan, the first sequenced Frankia strains able to sporulate in-planta.</title>
        <authorList>
            <person name="Bethencourt L."/>
            <person name="Vautrin F."/>
            <person name="Taib N."/>
            <person name="Dubost A."/>
            <person name="Castro-Garcia L."/>
            <person name="Imbaud O."/>
            <person name="Abrouk D."/>
            <person name="Fournier P."/>
            <person name="Briolay J."/>
            <person name="Nguyen A."/>
            <person name="Normand P."/>
            <person name="Fernandez M.P."/>
            <person name="Brochier-Armanet C."/>
            <person name="Herrera-Belaroussi A."/>
        </authorList>
    </citation>
    <scope>NUCLEOTIDE SEQUENCE [LARGE SCALE GENOMIC DNA]</scope>
    <source>
        <strain evidence="2 3">AvVan</strain>
    </source>
</reference>
<feature type="non-terminal residue" evidence="2">
    <location>
        <position position="104"/>
    </location>
</feature>